<dbReference type="EMBL" id="FQUO01000017">
    <property type="protein sequence ID" value="SHG06025.1"/>
    <property type="molecule type" value="Genomic_DNA"/>
</dbReference>
<dbReference type="SMART" id="SM00448">
    <property type="entry name" value="REC"/>
    <property type="match status" value="1"/>
</dbReference>
<dbReference type="Pfam" id="PF00072">
    <property type="entry name" value="Response_reg"/>
    <property type="match status" value="1"/>
</dbReference>
<evidence type="ECO:0000256" key="2">
    <source>
        <dbReference type="PROSITE-ProRule" id="PRU00169"/>
    </source>
</evidence>
<feature type="modified residue" description="4-aspartylphosphate" evidence="2">
    <location>
        <position position="52"/>
    </location>
</feature>
<evidence type="ECO:0000313" key="4">
    <source>
        <dbReference type="EMBL" id="SHG06025.1"/>
    </source>
</evidence>
<organism evidence="4 5">
    <name type="scientific">Cnuella takakiae</name>
    <dbReference type="NCBI Taxonomy" id="1302690"/>
    <lineage>
        <taxon>Bacteria</taxon>
        <taxon>Pseudomonadati</taxon>
        <taxon>Bacteroidota</taxon>
        <taxon>Chitinophagia</taxon>
        <taxon>Chitinophagales</taxon>
        <taxon>Chitinophagaceae</taxon>
        <taxon>Cnuella</taxon>
    </lineage>
</organism>
<evidence type="ECO:0000259" key="3">
    <source>
        <dbReference type="PROSITE" id="PS50110"/>
    </source>
</evidence>
<dbReference type="PANTHER" id="PTHR44591:SF3">
    <property type="entry name" value="RESPONSE REGULATORY DOMAIN-CONTAINING PROTEIN"/>
    <property type="match status" value="1"/>
</dbReference>
<dbReference type="Gene3D" id="3.40.50.2300">
    <property type="match status" value="1"/>
</dbReference>
<dbReference type="InterPro" id="IPR050595">
    <property type="entry name" value="Bact_response_regulator"/>
</dbReference>
<dbReference type="PANTHER" id="PTHR44591">
    <property type="entry name" value="STRESS RESPONSE REGULATOR PROTEIN 1"/>
    <property type="match status" value="1"/>
</dbReference>
<dbReference type="InterPro" id="IPR011006">
    <property type="entry name" value="CheY-like_superfamily"/>
</dbReference>
<protein>
    <submittedName>
        <fullName evidence="4">Response regulator receiver domain-containing protein</fullName>
    </submittedName>
</protein>
<dbReference type="RefSeq" id="WP_073046507.1">
    <property type="nucleotide sequence ID" value="NZ_FQUO01000017.1"/>
</dbReference>
<dbReference type="AlphaFoldDB" id="A0A1M5GQI5"/>
<dbReference type="SUPFAM" id="SSF52172">
    <property type="entry name" value="CheY-like"/>
    <property type="match status" value="1"/>
</dbReference>
<reference evidence="4 5" key="1">
    <citation type="submission" date="2016-11" db="EMBL/GenBank/DDBJ databases">
        <authorList>
            <person name="Jaros S."/>
            <person name="Januszkiewicz K."/>
            <person name="Wedrychowicz H."/>
        </authorList>
    </citation>
    <scope>NUCLEOTIDE SEQUENCE [LARGE SCALE GENOMIC DNA]</scope>
    <source>
        <strain evidence="4 5">DSM 26897</strain>
    </source>
</reference>
<keyword evidence="1 2" id="KW-0597">Phosphoprotein</keyword>
<dbReference type="Proteomes" id="UP000184368">
    <property type="component" value="Unassembled WGS sequence"/>
</dbReference>
<accession>A0A1M5GQI5</accession>
<dbReference type="PROSITE" id="PS50110">
    <property type="entry name" value="RESPONSE_REGULATORY"/>
    <property type="match status" value="1"/>
</dbReference>
<proteinExistence type="predicted"/>
<dbReference type="InterPro" id="IPR001789">
    <property type="entry name" value="Sig_transdc_resp-reg_receiver"/>
</dbReference>
<dbReference type="GO" id="GO:0000160">
    <property type="term" value="P:phosphorelay signal transduction system"/>
    <property type="evidence" value="ECO:0007669"/>
    <property type="project" value="InterPro"/>
</dbReference>
<keyword evidence="5" id="KW-1185">Reference proteome</keyword>
<evidence type="ECO:0000256" key="1">
    <source>
        <dbReference type="ARBA" id="ARBA00022553"/>
    </source>
</evidence>
<dbReference type="STRING" id="1302690.BUE76_02680"/>
<gene>
    <name evidence="4" type="ORF">SAMN05444008_11720</name>
</gene>
<sequence length="125" mass="14088">MEKILIIDDDQDQLFLLQTILKRNGLLVCTAQSEQEIYATIAREHPKLILMDVLLSGADGRIICRRLKASSYRSIPVIIFSGHPGAQKNYAEFGADDFLPKPFREKTLLKKLSRFVQVDKGEVAG</sequence>
<feature type="domain" description="Response regulatory" evidence="3">
    <location>
        <begin position="3"/>
        <end position="116"/>
    </location>
</feature>
<evidence type="ECO:0000313" key="5">
    <source>
        <dbReference type="Proteomes" id="UP000184368"/>
    </source>
</evidence>
<name>A0A1M5GQI5_9BACT</name>
<dbReference type="OrthoDB" id="9789181at2"/>